<proteinExistence type="predicted"/>
<comment type="caution">
    <text evidence="1">The sequence shown here is derived from an EMBL/GenBank/DDBJ whole genome shotgun (WGS) entry which is preliminary data.</text>
</comment>
<protein>
    <submittedName>
        <fullName evidence="1">32682_t:CDS:1</fullName>
    </submittedName>
</protein>
<dbReference type="EMBL" id="CAJVQB010023798">
    <property type="protein sequence ID" value="CAG8802720.1"/>
    <property type="molecule type" value="Genomic_DNA"/>
</dbReference>
<feature type="non-terminal residue" evidence="1">
    <location>
        <position position="1"/>
    </location>
</feature>
<dbReference type="Proteomes" id="UP000789901">
    <property type="component" value="Unassembled WGS sequence"/>
</dbReference>
<keyword evidence="2" id="KW-1185">Reference proteome</keyword>
<reference evidence="1 2" key="1">
    <citation type="submission" date="2021-06" db="EMBL/GenBank/DDBJ databases">
        <authorList>
            <person name="Kallberg Y."/>
            <person name="Tangrot J."/>
            <person name="Rosling A."/>
        </authorList>
    </citation>
    <scope>NUCLEOTIDE SEQUENCE [LARGE SCALE GENOMIC DNA]</scope>
    <source>
        <strain evidence="1 2">120-4 pot B 10/14</strain>
    </source>
</reference>
<gene>
    <name evidence="1" type="ORF">GMARGA_LOCUS23475</name>
</gene>
<name>A0ABN7VWE8_GIGMA</name>
<evidence type="ECO:0000313" key="2">
    <source>
        <dbReference type="Proteomes" id="UP000789901"/>
    </source>
</evidence>
<organism evidence="1 2">
    <name type="scientific">Gigaspora margarita</name>
    <dbReference type="NCBI Taxonomy" id="4874"/>
    <lineage>
        <taxon>Eukaryota</taxon>
        <taxon>Fungi</taxon>
        <taxon>Fungi incertae sedis</taxon>
        <taxon>Mucoromycota</taxon>
        <taxon>Glomeromycotina</taxon>
        <taxon>Glomeromycetes</taxon>
        <taxon>Diversisporales</taxon>
        <taxon>Gigasporaceae</taxon>
        <taxon>Gigaspora</taxon>
    </lineage>
</organism>
<accession>A0ABN7VWE8</accession>
<sequence>FNCKFDEYHSIYFPTSMVDTNNILNNDDDDDDDSLFPISKQAHYSNGYDELNHYLESSPESSTTDVLE</sequence>
<evidence type="ECO:0000313" key="1">
    <source>
        <dbReference type="EMBL" id="CAG8802720.1"/>
    </source>
</evidence>